<proteinExistence type="predicted"/>
<dbReference type="AlphaFoldDB" id="A0A419W7L9"/>
<dbReference type="OrthoDB" id="1521841at2"/>
<reference evidence="1 2" key="1">
    <citation type="submission" date="2018-09" db="EMBL/GenBank/DDBJ databases">
        <title>Genomic Encyclopedia of Archaeal and Bacterial Type Strains, Phase II (KMG-II): from individual species to whole genera.</title>
        <authorList>
            <person name="Goeker M."/>
        </authorList>
    </citation>
    <scope>NUCLEOTIDE SEQUENCE [LARGE SCALE GENOMIC DNA]</scope>
    <source>
        <strain evidence="1 2">DSM 27148</strain>
    </source>
</reference>
<dbReference type="SUPFAM" id="SSF101898">
    <property type="entry name" value="NHL repeat"/>
    <property type="match status" value="1"/>
</dbReference>
<dbReference type="Pfam" id="PF08309">
    <property type="entry name" value="LVIVD"/>
    <property type="match status" value="2"/>
</dbReference>
<sequence length="429" mass="47952">MKTAYTAIFVLFGLFALNSCEDKIYETYTANSPVYMSYEDLRSAVTTESARDIVHPGKIYFKDNYIFINELMDGVHVIDVSNPSSPSEVAFISIPGNVDIAIKENVLYADSYVDLVAIDVSDLNNMQEVGRVEDIFPYTIPEYDTEYRLADIDEEKGVVVGYELKEMRERIEQVDYPIYYYDVVMEYSNADAGVSQGVGGSSGSTFGVGGSMARFGLYDNYLYTVNDYTLYTFKIDDLENPAKMDEQQAGWGIETMFIYDAHLFLGTTSGMLVFSLEVPSRPSYLNQYTHIRSCDPVVVQDDLAYVTLRDGNDCGRTVNRLDVIQMSSDYSSLTSLASYPMYNPHGLGIDDELLFICDGDDGLKVYNAADPLTISSNQLAHFSDIQAVDVIPVGNYLFAIGDGGFYLYDYSDVQNIQLLSQIPVVNSED</sequence>
<comment type="caution">
    <text evidence="1">The sequence shown here is derived from an EMBL/GenBank/DDBJ whole genome shotgun (WGS) entry which is preliminary data.</text>
</comment>
<organism evidence="1 2">
    <name type="scientific">Mangrovibacterium diazotrophicum</name>
    <dbReference type="NCBI Taxonomy" id="1261403"/>
    <lineage>
        <taxon>Bacteria</taxon>
        <taxon>Pseudomonadati</taxon>
        <taxon>Bacteroidota</taxon>
        <taxon>Bacteroidia</taxon>
        <taxon>Marinilabiliales</taxon>
        <taxon>Prolixibacteraceae</taxon>
        <taxon>Mangrovibacterium</taxon>
    </lineage>
</organism>
<evidence type="ECO:0000313" key="1">
    <source>
        <dbReference type="EMBL" id="RKD91446.1"/>
    </source>
</evidence>
<dbReference type="InterPro" id="IPR013211">
    <property type="entry name" value="LVIVD"/>
</dbReference>
<evidence type="ECO:0000313" key="2">
    <source>
        <dbReference type="Proteomes" id="UP000283387"/>
    </source>
</evidence>
<dbReference type="RefSeq" id="WP_120272747.1">
    <property type="nucleotide sequence ID" value="NZ_RAPN01000001.1"/>
</dbReference>
<evidence type="ECO:0008006" key="3">
    <source>
        <dbReference type="Google" id="ProtNLM"/>
    </source>
</evidence>
<gene>
    <name evidence="1" type="ORF">BC643_1801</name>
</gene>
<keyword evidence="2" id="KW-1185">Reference proteome</keyword>
<name>A0A419W7L9_9BACT</name>
<accession>A0A419W7L9</accession>
<dbReference type="EMBL" id="RAPN01000001">
    <property type="protein sequence ID" value="RKD91446.1"/>
    <property type="molecule type" value="Genomic_DNA"/>
</dbReference>
<protein>
    <recommendedName>
        <fullName evidence="3">LVIVD repeat-containing protein</fullName>
    </recommendedName>
</protein>
<dbReference type="Proteomes" id="UP000283387">
    <property type="component" value="Unassembled WGS sequence"/>
</dbReference>